<dbReference type="InterPro" id="IPR042095">
    <property type="entry name" value="SUMF_sf"/>
</dbReference>
<feature type="domain" description="Sulfatase-modifying factor enzyme-like" evidence="1">
    <location>
        <begin position="182"/>
        <end position="426"/>
    </location>
</feature>
<evidence type="ECO:0000313" key="2">
    <source>
        <dbReference type="EMBL" id="QHU00287.1"/>
    </source>
</evidence>
<dbReference type="Gene3D" id="3.90.1580.10">
    <property type="entry name" value="paralog of FGE (formylglycine-generating enzyme)"/>
    <property type="match status" value="1"/>
</dbReference>
<reference evidence="2" key="1">
    <citation type="journal article" date="2020" name="Nature">
        <title>Giant virus diversity and host interactions through global metagenomics.</title>
        <authorList>
            <person name="Schulz F."/>
            <person name="Roux S."/>
            <person name="Paez-Espino D."/>
            <person name="Jungbluth S."/>
            <person name="Walsh D.A."/>
            <person name="Denef V.J."/>
            <person name="McMahon K.D."/>
            <person name="Konstantinidis K.T."/>
            <person name="Eloe-Fadrosh E.A."/>
            <person name="Kyrpides N.C."/>
            <person name="Woyke T."/>
        </authorList>
    </citation>
    <scope>NUCLEOTIDE SEQUENCE</scope>
    <source>
        <strain evidence="2">GVMAG-M-3300025860-12</strain>
    </source>
</reference>
<organism evidence="2">
    <name type="scientific">viral metagenome</name>
    <dbReference type="NCBI Taxonomy" id="1070528"/>
    <lineage>
        <taxon>unclassified sequences</taxon>
        <taxon>metagenomes</taxon>
        <taxon>organismal metagenomes</taxon>
    </lineage>
</organism>
<dbReference type="Pfam" id="PF03781">
    <property type="entry name" value="FGE-sulfatase"/>
    <property type="match status" value="1"/>
</dbReference>
<dbReference type="SUPFAM" id="SSF56436">
    <property type="entry name" value="C-type lectin-like"/>
    <property type="match status" value="1"/>
</dbReference>
<dbReference type="PANTHER" id="PTHR23150:SF19">
    <property type="entry name" value="FORMYLGLYCINE-GENERATING ENZYME"/>
    <property type="match status" value="1"/>
</dbReference>
<dbReference type="PANTHER" id="PTHR23150">
    <property type="entry name" value="SULFATASE MODIFYING FACTOR 1, 2"/>
    <property type="match status" value="1"/>
</dbReference>
<name>A0A6C0J6R5_9ZZZZ</name>
<evidence type="ECO:0000259" key="1">
    <source>
        <dbReference type="Pfam" id="PF03781"/>
    </source>
</evidence>
<dbReference type="InterPro" id="IPR016187">
    <property type="entry name" value="CTDL_fold"/>
</dbReference>
<dbReference type="InterPro" id="IPR005532">
    <property type="entry name" value="SUMF_dom"/>
</dbReference>
<sequence length="427" mass="51341">MNLELDSNEIINRINKRNLNFNCEQLFNNLIKTFDIVEIIIDTIKTQKYNYTKNIDYINPLIWELGHTLFFWEHICLKPLNYNSLITKREYYDSFRIARNDRFNLCKMLTIDEIENGYNKILDYFVPCMFNGNKSFLYLIRLGQLHQEMHNESFIFSNQLLGINPFNKKVKDDKDPILKIIEMIDIPCNEFIQGVSFDSSEFYFDNEAPSFKQKVDNFKISKYCITNYQYLQFVKVGGYTKKEYWLEEGYSFITQKNQTCPIYWKKKDNKWYQKYFDKYIPLQNNHPVIYISWYEAMAFCKFNNCRLPYEKEWEYLAQMCENEQKMDAHLNYGDYNTISVLDDRSANSMDVVGLFGNCWEWCLEPLYPYDGFKIDPVYREMSYPFFGYKRVCRGGSWAVPEFLINSHYRNAQAQECTCQMIGFRIVI</sequence>
<dbReference type="GO" id="GO:0120147">
    <property type="term" value="F:formylglycine-generating oxidase activity"/>
    <property type="evidence" value="ECO:0007669"/>
    <property type="project" value="TreeGrafter"/>
</dbReference>
<accession>A0A6C0J6R5</accession>
<dbReference type="EMBL" id="MN740325">
    <property type="protein sequence ID" value="QHU00287.1"/>
    <property type="molecule type" value="Genomic_DNA"/>
</dbReference>
<protein>
    <recommendedName>
        <fullName evidence="1">Sulfatase-modifying factor enzyme-like domain-containing protein</fullName>
    </recommendedName>
</protein>
<proteinExistence type="predicted"/>
<dbReference type="InterPro" id="IPR051043">
    <property type="entry name" value="Sulfatase_Mod_Factor_Kinase"/>
</dbReference>
<dbReference type="AlphaFoldDB" id="A0A6C0J6R5"/>